<keyword evidence="9" id="KW-1185">Reference proteome</keyword>
<evidence type="ECO:0008006" key="10">
    <source>
        <dbReference type="Google" id="ProtNLM"/>
    </source>
</evidence>
<dbReference type="Proteomes" id="UP001174677">
    <property type="component" value="Chromosome 16"/>
</dbReference>
<evidence type="ECO:0000256" key="3">
    <source>
        <dbReference type="ARBA" id="ARBA00022640"/>
    </source>
</evidence>
<keyword evidence="2" id="KW-0150">Chloroplast</keyword>
<evidence type="ECO:0000256" key="4">
    <source>
        <dbReference type="ARBA" id="ARBA00022946"/>
    </source>
</evidence>
<proteinExistence type="inferred from homology"/>
<evidence type="ECO:0000256" key="5">
    <source>
        <dbReference type="ARBA" id="ARBA00023078"/>
    </source>
</evidence>
<dbReference type="EMBL" id="JARPOI010000016">
    <property type="protein sequence ID" value="KAJ9147266.1"/>
    <property type="molecule type" value="Genomic_DNA"/>
</dbReference>
<accession>A0ABQ9KSC4</accession>
<name>A0ABQ9KSC4_HEVBR</name>
<dbReference type="Pfam" id="PF05757">
    <property type="entry name" value="PsbQ"/>
    <property type="match status" value="1"/>
</dbReference>
<keyword evidence="3" id="KW-0934">Plastid</keyword>
<protein>
    <recommendedName>
        <fullName evidence="10">PsbQ-like protein 3, chloroplastic</fullName>
    </recommendedName>
</protein>
<keyword evidence="5" id="KW-0793">Thylakoid</keyword>
<dbReference type="InterPro" id="IPR054099">
    <property type="entry name" value="PSII_PsbQ_pln"/>
</dbReference>
<keyword evidence="6" id="KW-0472">Membrane</keyword>
<organism evidence="8 9">
    <name type="scientific">Hevea brasiliensis</name>
    <name type="common">Para rubber tree</name>
    <name type="synonym">Siphonia brasiliensis</name>
    <dbReference type="NCBI Taxonomy" id="3981"/>
    <lineage>
        <taxon>Eukaryota</taxon>
        <taxon>Viridiplantae</taxon>
        <taxon>Streptophyta</taxon>
        <taxon>Embryophyta</taxon>
        <taxon>Tracheophyta</taxon>
        <taxon>Spermatophyta</taxon>
        <taxon>Magnoliopsida</taxon>
        <taxon>eudicotyledons</taxon>
        <taxon>Gunneridae</taxon>
        <taxon>Pentapetalae</taxon>
        <taxon>rosids</taxon>
        <taxon>fabids</taxon>
        <taxon>Malpighiales</taxon>
        <taxon>Euphorbiaceae</taxon>
        <taxon>Crotonoideae</taxon>
        <taxon>Micrandreae</taxon>
        <taxon>Hevea</taxon>
    </lineage>
</organism>
<evidence type="ECO:0000256" key="6">
    <source>
        <dbReference type="ARBA" id="ARBA00023136"/>
    </source>
</evidence>
<dbReference type="PANTHER" id="PTHR33399:SF6">
    <property type="entry name" value="PSBQ-LIKE PROTEIN 3, CHLOROPLASTIC"/>
    <property type="match status" value="1"/>
</dbReference>
<dbReference type="InterPro" id="IPR008797">
    <property type="entry name" value="PSII_PsbQ"/>
</dbReference>
<evidence type="ECO:0000313" key="9">
    <source>
        <dbReference type="Proteomes" id="UP001174677"/>
    </source>
</evidence>
<comment type="subcellular location">
    <subcellularLocation>
        <location evidence="1">Plastid</location>
        <location evidence="1">Chloroplast thylakoid membrane</location>
    </subcellularLocation>
</comment>
<evidence type="ECO:0000256" key="2">
    <source>
        <dbReference type="ARBA" id="ARBA00022528"/>
    </source>
</evidence>
<dbReference type="SUPFAM" id="SSF101112">
    <property type="entry name" value="Oxygen-evolving enhancer protein 3"/>
    <property type="match status" value="1"/>
</dbReference>
<evidence type="ECO:0000313" key="8">
    <source>
        <dbReference type="EMBL" id="KAJ9147266.1"/>
    </source>
</evidence>
<dbReference type="PANTHER" id="PTHR33399">
    <property type="entry name" value="OXYGEN-EVOLVING ENHANCER PROTEIN 3-1, CHLOROPLASTIC"/>
    <property type="match status" value="1"/>
</dbReference>
<comment type="caution">
    <text evidence="8">The sequence shown here is derived from an EMBL/GenBank/DDBJ whole genome shotgun (WGS) entry which is preliminary data.</text>
</comment>
<dbReference type="Gene3D" id="1.20.120.290">
    <property type="entry name" value="Oxygen-evolving enhancer protein 3 (PsbQ), four-helix up-down bundle"/>
    <property type="match status" value="1"/>
</dbReference>
<dbReference type="InterPro" id="IPR023222">
    <property type="entry name" value="PsbQ-like_dom_sf"/>
</dbReference>
<reference evidence="8" key="1">
    <citation type="journal article" date="2023" name="Plant Biotechnol. J.">
        <title>Chromosome-level wild Hevea brasiliensis genome provides new tools for genomic-assisted breeding and valuable loci to elevate rubber yield.</title>
        <authorList>
            <person name="Cheng H."/>
            <person name="Song X."/>
            <person name="Hu Y."/>
            <person name="Wu T."/>
            <person name="Yang Q."/>
            <person name="An Z."/>
            <person name="Feng S."/>
            <person name="Deng Z."/>
            <person name="Wu W."/>
            <person name="Zeng X."/>
            <person name="Tu M."/>
            <person name="Wang X."/>
            <person name="Huang H."/>
        </authorList>
    </citation>
    <scope>NUCLEOTIDE SEQUENCE</scope>
    <source>
        <strain evidence="8">MT/VB/25A 57/8</strain>
    </source>
</reference>
<sequence length="179" mass="20462">MALRPLISRQNLPTFVCYLKSSFQAKEKPFPPQKILQTRISRRIGSIAAMASILLAREAEIAFAADWRILASEQTIEEAEREIRSHAQSLLDIKAFLESESWQEAQKALRKSSSNLKHDFYTIIQSKPGSERPYLRKLYSDLFNNVTKLDYAARDQNASLVWQCYGNIVVALDDILGRI</sequence>
<evidence type="ECO:0000256" key="1">
    <source>
        <dbReference type="ARBA" id="ARBA00004334"/>
    </source>
</evidence>
<gene>
    <name evidence="8" type="ORF">P3X46_029443</name>
</gene>
<comment type="similarity">
    <text evidence="7">Belongs to the PsbQ family.</text>
</comment>
<keyword evidence="4" id="KW-0809">Transit peptide</keyword>
<evidence type="ECO:0000256" key="7">
    <source>
        <dbReference type="ARBA" id="ARBA00035649"/>
    </source>
</evidence>